<dbReference type="OrthoDB" id="5189326at2"/>
<dbReference type="Proteomes" id="UP000377595">
    <property type="component" value="Unassembled WGS sequence"/>
</dbReference>
<keyword evidence="1" id="KW-1133">Transmembrane helix</keyword>
<evidence type="ECO:0000313" key="2">
    <source>
        <dbReference type="EMBL" id="GES22849.1"/>
    </source>
</evidence>
<accession>A0A5M3XSB8</accession>
<gene>
    <name evidence="2" type="ORF">Aple_057480</name>
</gene>
<dbReference type="EMBL" id="BLAF01000035">
    <property type="protein sequence ID" value="GES22849.1"/>
    <property type="molecule type" value="Genomic_DNA"/>
</dbReference>
<dbReference type="SUPFAM" id="SSF63825">
    <property type="entry name" value="YWTD domain"/>
    <property type="match status" value="1"/>
</dbReference>
<keyword evidence="1" id="KW-0472">Membrane</keyword>
<keyword evidence="1" id="KW-0812">Transmembrane</keyword>
<protein>
    <submittedName>
        <fullName evidence="2">Uncharacterized protein</fullName>
    </submittedName>
</protein>
<evidence type="ECO:0000256" key="1">
    <source>
        <dbReference type="SAM" id="Phobius"/>
    </source>
</evidence>
<evidence type="ECO:0000313" key="3">
    <source>
        <dbReference type="Proteomes" id="UP000377595"/>
    </source>
</evidence>
<dbReference type="AlphaFoldDB" id="A0A5M3XSB8"/>
<keyword evidence="3" id="KW-1185">Reference proteome</keyword>
<feature type="transmembrane region" description="Helical" evidence="1">
    <location>
        <begin position="41"/>
        <end position="62"/>
    </location>
</feature>
<name>A0A5M3XSB8_9ACTN</name>
<comment type="caution">
    <text evidence="2">The sequence shown here is derived from an EMBL/GenBank/DDBJ whole genome shotgun (WGS) entry which is preliminary data.</text>
</comment>
<sequence length="419" mass="44779">MNDLEDRLRRTLRTAAEQAPYSPVDLTRRVAARRRDRRAQILTVAAAAIAVVAAVAAPVVFLDPAPVRPAVMDATPSSSPDLSGVEFPPSLQEVWPKAIHEIPTKLPNGRKFRPLFFLDAGTILVSTESSFEKTDMLASYDLATGEALDLVRVITPANAELFASEFTAGSGVIAWTTSRRAGEQLIAEIWTAPVTGGEASVLGSINDVKEAEGGPVRGLSVAGDAVYWSTGGTGGVWRLPLTGGSPPAAVPGTEGYHMFDYPWVGKPDEYGTTTYTELLNVQTGETRTAVVKEDESSWTCGLTRCVGDLPGESDGARPPRLAVTRLRDGSEQRTFPPLNAGGHAVITMDRFTFLTIDDPAAGTVGMVLTDLVSGEMADLGLRPNADGSFSYHDFARPSSDLYAYELKGKLIVVDLRAIE</sequence>
<reference evidence="2 3" key="1">
    <citation type="submission" date="2019-10" db="EMBL/GenBank/DDBJ databases">
        <title>Whole genome shotgun sequence of Acrocarpospora pleiomorpha NBRC 16267.</title>
        <authorList>
            <person name="Ichikawa N."/>
            <person name="Kimura A."/>
            <person name="Kitahashi Y."/>
            <person name="Komaki H."/>
            <person name="Oguchi A."/>
        </authorList>
    </citation>
    <scope>NUCLEOTIDE SEQUENCE [LARGE SCALE GENOMIC DNA]</scope>
    <source>
        <strain evidence="2 3">NBRC 16267</strain>
    </source>
</reference>
<dbReference type="RefSeq" id="WP_155347797.1">
    <property type="nucleotide sequence ID" value="NZ_BAAAHM010000038.1"/>
</dbReference>
<proteinExistence type="predicted"/>
<organism evidence="2 3">
    <name type="scientific">Acrocarpospora pleiomorpha</name>
    <dbReference type="NCBI Taxonomy" id="90975"/>
    <lineage>
        <taxon>Bacteria</taxon>
        <taxon>Bacillati</taxon>
        <taxon>Actinomycetota</taxon>
        <taxon>Actinomycetes</taxon>
        <taxon>Streptosporangiales</taxon>
        <taxon>Streptosporangiaceae</taxon>
        <taxon>Acrocarpospora</taxon>
    </lineage>
</organism>